<dbReference type="EMBL" id="FNFL01000006">
    <property type="protein sequence ID" value="SDK43001.1"/>
    <property type="molecule type" value="Genomic_DNA"/>
</dbReference>
<keyword evidence="1" id="KW-0805">Transcription regulation</keyword>
<dbReference type="PANTHER" id="PTHR43537:SF54">
    <property type="entry name" value="TRANSCRIPTIONAL REGULATOR, GNTR FAMILY"/>
    <property type="match status" value="1"/>
</dbReference>
<dbReference type="GO" id="GO:0003677">
    <property type="term" value="F:DNA binding"/>
    <property type="evidence" value="ECO:0007669"/>
    <property type="project" value="UniProtKB-KW"/>
</dbReference>
<keyword evidence="6" id="KW-1185">Reference proteome</keyword>
<dbReference type="Gene3D" id="1.10.10.10">
    <property type="entry name" value="Winged helix-like DNA-binding domain superfamily/Winged helix DNA-binding domain"/>
    <property type="match status" value="1"/>
</dbReference>
<dbReference type="InterPro" id="IPR000524">
    <property type="entry name" value="Tscrpt_reg_HTH_GntR"/>
</dbReference>
<evidence type="ECO:0000313" key="6">
    <source>
        <dbReference type="Proteomes" id="UP000198694"/>
    </source>
</evidence>
<evidence type="ECO:0000256" key="2">
    <source>
        <dbReference type="ARBA" id="ARBA00023125"/>
    </source>
</evidence>
<dbReference type="GO" id="GO:0003700">
    <property type="term" value="F:DNA-binding transcription factor activity"/>
    <property type="evidence" value="ECO:0007669"/>
    <property type="project" value="InterPro"/>
</dbReference>
<dbReference type="PANTHER" id="PTHR43537">
    <property type="entry name" value="TRANSCRIPTIONAL REGULATOR, GNTR FAMILY"/>
    <property type="match status" value="1"/>
</dbReference>
<protein>
    <submittedName>
        <fullName evidence="5">DNA-binding transcriptional regulator, FadR family</fullName>
    </submittedName>
</protein>
<evidence type="ECO:0000256" key="1">
    <source>
        <dbReference type="ARBA" id="ARBA00023015"/>
    </source>
</evidence>
<evidence type="ECO:0000259" key="4">
    <source>
        <dbReference type="PROSITE" id="PS50949"/>
    </source>
</evidence>
<proteinExistence type="predicted"/>
<dbReference type="PROSITE" id="PS50949">
    <property type="entry name" value="HTH_GNTR"/>
    <property type="match status" value="1"/>
</dbReference>
<sequence>MPRLSLLGGIRIISMPEKKKVYEEVLNEIRNYIEKNGLSPGDRLPSERELTEHLRASRSSVREALRAIELLGLIETRRGEGTFLRMYQPYHTVELLSAFILQDPNTRQDIVFSKSIIEKEAAKLAFSHVTHKEIKELQNVLNNQKLDEKQAHYQFFLTIFQYAENFLLKKIWLLLNDFSYTIENVSYNKQFYQLLVHIYVEGQYEKIEELFSGLFRKGCLMQTDESSDIK</sequence>
<dbReference type="InterPro" id="IPR036390">
    <property type="entry name" value="WH_DNA-bd_sf"/>
</dbReference>
<dbReference type="Pfam" id="PF00392">
    <property type="entry name" value="GntR"/>
    <property type="match status" value="1"/>
</dbReference>
<keyword evidence="3" id="KW-0804">Transcription</keyword>
<dbReference type="Proteomes" id="UP000198694">
    <property type="component" value="Unassembled WGS sequence"/>
</dbReference>
<dbReference type="AlphaFoldDB" id="A0A1G9BU58"/>
<dbReference type="SUPFAM" id="SSF46785">
    <property type="entry name" value="Winged helix' DNA-binding domain"/>
    <property type="match status" value="1"/>
</dbReference>
<accession>A0A1G9BU58</accession>
<dbReference type="STRING" id="407036.SAMN05216243_3136"/>
<keyword evidence="2 5" id="KW-0238">DNA-binding</keyword>
<evidence type="ECO:0000256" key="3">
    <source>
        <dbReference type="ARBA" id="ARBA00023163"/>
    </source>
</evidence>
<gene>
    <name evidence="5" type="ORF">SAMN05216243_3136</name>
</gene>
<dbReference type="PRINTS" id="PR00035">
    <property type="entry name" value="HTHGNTR"/>
</dbReference>
<dbReference type="InterPro" id="IPR036388">
    <property type="entry name" value="WH-like_DNA-bd_sf"/>
</dbReference>
<name>A0A1G9BU58_9BACI</name>
<dbReference type="CDD" id="cd07377">
    <property type="entry name" value="WHTH_GntR"/>
    <property type="match status" value="1"/>
</dbReference>
<feature type="domain" description="HTH gntR-type" evidence="4">
    <location>
        <begin position="19"/>
        <end position="87"/>
    </location>
</feature>
<evidence type="ECO:0000313" key="5">
    <source>
        <dbReference type="EMBL" id="SDK43001.1"/>
    </source>
</evidence>
<dbReference type="SMART" id="SM00345">
    <property type="entry name" value="HTH_GNTR"/>
    <property type="match status" value="1"/>
</dbReference>
<organism evidence="5 6">
    <name type="scientific">Sediminibacillus albus</name>
    <dbReference type="NCBI Taxonomy" id="407036"/>
    <lineage>
        <taxon>Bacteria</taxon>
        <taxon>Bacillati</taxon>
        <taxon>Bacillota</taxon>
        <taxon>Bacilli</taxon>
        <taxon>Bacillales</taxon>
        <taxon>Bacillaceae</taxon>
        <taxon>Sediminibacillus</taxon>
    </lineage>
</organism>
<reference evidence="5 6" key="1">
    <citation type="submission" date="2016-10" db="EMBL/GenBank/DDBJ databases">
        <authorList>
            <person name="de Groot N.N."/>
        </authorList>
    </citation>
    <scope>NUCLEOTIDE SEQUENCE [LARGE SCALE GENOMIC DNA]</scope>
    <source>
        <strain evidence="5 6">CGMCC 1.6502</strain>
    </source>
</reference>